<feature type="transmembrane region" description="Helical" evidence="10">
    <location>
        <begin position="143"/>
        <end position="167"/>
    </location>
</feature>
<evidence type="ECO:0000256" key="4">
    <source>
        <dbReference type="ARBA" id="ARBA00022692"/>
    </source>
</evidence>
<feature type="region of interest" description="Disordered" evidence="9">
    <location>
        <begin position="320"/>
        <end position="345"/>
    </location>
</feature>
<accession>A0A5B7D7Q0</accession>
<dbReference type="InterPro" id="IPR052192">
    <property type="entry name" value="Insect_Ionotropic_Sensory_Rcpt"/>
</dbReference>
<dbReference type="Pfam" id="PF00060">
    <property type="entry name" value="Lig_chan"/>
    <property type="match status" value="1"/>
</dbReference>
<dbReference type="GO" id="GO:0050906">
    <property type="term" value="P:detection of stimulus involved in sensory perception"/>
    <property type="evidence" value="ECO:0007669"/>
    <property type="project" value="UniProtKB-ARBA"/>
</dbReference>
<dbReference type="SUPFAM" id="SSF53850">
    <property type="entry name" value="Periplasmic binding protein-like II"/>
    <property type="match status" value="1"/>
</dbReference>
<reference evidence="13 14" key="1">
    <citation type="submission" date="2019-05" db="EMBL/GenBank/DDBJ databases">
        <title>Another draft genome of Portunus trituberculatus and its Hox gene families provides insights of decapod evolution.</title>
        <authorList>
            <person name="Jeong J.-H."/>
            <person name="Song I."/>
            <person name="Kim S."/>
            <person name="Choi T."/>
            <person name="Kim D."/>
            <person name="Ryu S."/>
            <person name="Kim W."/>
        </authorList>
    </citation>
    <scope>NUCLEOTIDE SEQUENCE [LARGE SCALE GENOMIC DNA]</scope>
    <source>
        <tissue evidence="13">Muscle</tissue>
    </source>
</reference>
<keyword evidence="14" id="KW-1185">Reference proteome</keyword>
<evidence type="ECO:0000256" key="3">
    <source>
        <dbReference type="ARBA" id="ARBA00022475"/>
    </source>
</evidence>
<comment type="caution">
    <text evidence="13">The sequence shown here is derived from an EMBL/GenBank/DDBJ whole genome shotgun (WGS) entry which is preliminary data.</text>
</comment>
<proteinExistence type="inferred from homology"/>
<evidence type="ECO:0000259" key="12">
    <source>
        <dbReference type="Pfam" id="PF00060"/>
    </source>
</evidence>
<keyword evidence="8" id="KW-0325">Glycoprotein</keyword>
<evidence type="ECO:0000256" key="1">
    <source>
        <dbReference type="ARBA" id="ARBA00004651"/>
    </source>
</evidence>
<name>A0A5B7D7Q0_PORTR</name>
<keyword evidence="11" id="KW-0732">Signal</keyword>
<dbReference type="EMBL" id="VSRR010000576">
    <property type="protein sequence ID" value="MPC17294.1"/>
    <property type="molecule type" value="Genomic_DNA"/>
</dbReference>
<feature type="transmembrane region" description="Helical" evidence="10">
    <location>
        <begin position="87"/>
        <end position="107"/>
    </location>
</feature>
<dbReference type="OrthoDB" id="6500454at2759"/>
<evidence type="ECO:0000256" key="8">
    <source>
        <dbReference type="ARBA" id="ARBA00023180"/>
    </source>
</evidence>
<dbReference type="PANTHER" id="PTHR42643:SF24">
    <property type="entry name" value="IONOTROPIC RECEPTOR 60A"/>
    <property type="match status" value="1"/>
</dbReference>
<evidence type="ECO:0000256" key="7">
    <source>
        <dbReference type="ARBA" id="ARBA00023170"/>
    </source>
</evidence>
<evidence type="ECO:0000256" key="11">
    <source>
        <dbReference type="SAM" id="SignalP"/>
    </source>
</evidence>
<sequence length="390" mass="44915">MRRRSRCVAVLVVSIHPSFLLAFAKEIMASLEADLVMISGFRIMLIPQVLARIDHSYFIDRASFTFSMAKPTIQPQWQSLYYPLGPWVWLSVLITTIAVSILMYTIYYMDEDLKSRSAVLETVGMLLGQDMWLRMPKWTAARLLVLLWLVLVFVISTGYKGTLIAFLSVPNYPTRPETMEELAMSNVRSLFTQNATRFLTYFEQSNIPAYRSVGSRVDIVTSVKEGLQQILEERKAFFHERYNTMLQIAEYFTNPDGSTRLYVARQNVIPNYAGWMMPHDAPYKQDVDRSLLRVIESGLKEKFTDNMLREAWQEIRLKQKEYPKTEQEEKDETEEDPNKDQSDDLHKSLSLDHMQGAFWILLLGSVLGVLAFLGELLADRGPSGRATVIH</sequence>
<comment type="similarity">
    <text evidence="2">Belongs to the glutamate-gated ion channel (TC 1.A.10.1) family.</text>
</comment>
<feature type="transmembrane region" description="Helical" evidence="10">
    <location>
        <begin position="357"/>
        <end position="378"/>
    </location>
</feature>
<keyword evidence="6 10" id="KW-0472">Membrane</keyword>
<evidence type="ECO:0000256" key="10">
    <source>
        <dbReference type="SAM" id="Phobius"/>
    </source>
</evidence>
<feature type="chain" id="PRO_5022705068" evidence="11">
    <location>
        <begin position="23"/>
        <end position="390"/>
    </location>
</feature>
<evidence type="ECO:0000313" key="13">
    <source>
        <dbReference type="EMBL" id="MPC17294.1"/>
    </source>
</evidence>
<dbReference type="Proteomes" id="UP000324222">
    <property type="component" value="Unassembled WGS sequence"/>
</dbReference>
<evidence type="ECO:0000313" key="14">
    <source>
        <dbReference type="Proteomes" id="UP000324222"/>
    </source>
</evidence>
<dbReference type="GO" id="GO:0005886">
    <property type="term" value="C:plasma membrane"/>
    <property type="evidence" value="ECO:0007669"/>
    <property type="project" value="UniProtKB-SubCell"/>
</dbReference>
<feature type="compositionally biased region" description="Basic and acidic residues" evidence="9">
    <location>
        <begin position="336"/>
        <end position="345"/>
    </location>
</feature>
<keyword evidence="3" id="KW-1003">Cell membrane</keyword>
<evidence type="ECO:0000256" key="9">
    <source>
        <dbReference type="SAM" id="MobiDB-lite"/>
    </source>
</evidence>
<feature type="signal peptide" evidence="11">
    <location>
        <begin position="1"/>
        <end position="22"/>
    </location>
</feature>
<dbReference type="Gene3D" id="1.10.287.70">
    <property type="match status" value="1"/>
</dbReference>
<evidence type="ECO:0000256" key="6">
    <source>
        <dbReference type="ARBA" id="ARBA00023136"/>
    </source>
</evidence>
<protein>
    <submittedName>
        <fullName evidence="13">Glutamate receptor ionotropic, kainate 5</fullName>
    </submittedName>
</protein>
<feature type="domain" description="Ionotropic glutamate receptor C-terminal" evidence="12">
    <location>
        <begin position="88"/>
        <end position="364"/>
    </location>
</feature>
<keyword evidence="4 10" id="KW-0812">Transmembrane</keyword>
<keyword evidence="5 10" id="KW-1133">Transmembrane helix</keyword>
<dbReference type="AlphaFoldDB" id="A0A5B7D7Q0"/>
<dbReference type="PANTHER" id="PTHR42643">
    <property type="entry name" value="IONOTROPIC RECEPTOR 20A-RELATED"/>
    <property type="match status" value="1"/>
</dbReference>
<gene>
    <name evidence="13" type="primary">GRIK5_2</name>
    <name evidence="13" type="ORF">E2C01_010145</name>
</gene>
<comment type="subcellular location">
    <subcellularLocation>
        <location evidence="1">Cell membrane</location>
        <topology evidence="1">Multi-pass membrane protein</topology>
    </subcellularLocation>
</comment>
<evidence type="ECO:0000256" key="2">
    <source>
        <dbReference type="ARBA" id="ARBA00008685"/>
    </source>
</evidence>
<organism evidence="13 14">
    <name type="scientific">Portunus trituberculatus</name>
    <name type="common">Swimming crab</name>
    <name type="synonym">Neptunus trituberculatus</name>
    <dbReference type="NCBI Taxonomy" id="210409"/>
    <lineage>
        <taxon>Eukaryota</taxon>
        <taxon>Metazoa</taxon>
        <taxon>Ecdysozoa</taxon>
        <taxon>Arthropoda</taxon>
        <taxon>Crustacea</taxon>
        <taxon>Multicrustacea</taxon>
        <taxon>Malacostraca</taxon>
        <taxon>Eumalacostraca</taxon>
        <taxon>Eucarida</taxon>
        <taxon>Decapoda</taxon>
        <taxon>Pleocyemata</taxon>
        <taxon>Brachyura</taxon>
        <taxon>Eubrachyura</taxon>
        <taxon>Portunoidea</taxon>
        <taxon>Portunidae</taxon>
        <taxon>Portuninae</taxon>
        <taxon>Portunus</taxon>
    </lineage>
</organism>
<evidence type="ECO:0000256" key="5">
    <source>
        <dbReference type="ARBA" id="ARBA00022989"/>
    </source>
</evidence>
<dbReference type="InterPro" id="IPR001320">
    <property type="entry name" value="Iontro_rcpt_C"/>
</dbReference>
<keyword evidence="7 13" id="KW-0675">Receptor</keyword>
<dbReference type="GO" id="GO:0015276">
    <property type="term" value="F:ligand-gated monoatomic ion channel activity"/>
    <property type="evidence" value="ECO:0007669"/>
    <property type="project" value="InterPro"/>
</dbReference>